<dbReference type="InterPro" id="IPR036915">
    <property type="entry name" value="Cyclin-like_sf"/>
</dbReference>
<accession>A0A5K3FT94</accession>
<dbReference type="Gene3D" id="1.10.472.10">
    <property type="entry name" value="Cyclin-like"/>
    <property type="match status" value="2"/>
</dbReference>
<keyword evidence="1 2" id="KW-0195">Cyclin</keyword>
<dbReference type="SUPFAM" id="SSF47954">
    <property type="entry name" value="Cyclin-like"/>
    <property type="match status" value="2"/>
</dbReference>
<feature type="compositionally biased region" description="Basic and acidic residues" evidence="3">
    <location>
        <begin position="50"/>
        <end position="60"/>
    </location>
</feature>
<evidence type="ECO:0000259" key="4">
    <source>
        <dbReference type="SMART" id="SM00385"/>
    </source>
</evidence>
<dbReference type="InterPro" id="IPR013763">
    <property type="entry name" value="Cyclin-like_dom"/>
</dbReference>
<reference evidence="5" key="1">
    <citation type="submission" date="2019-11" db="UniProtKB">
        <authorList>
            <consortium name="WormBaseParasite"/>
        </authorList>
    </citation>
    <scope>IDENTIFICATION</scope>
</reference>
<name>A0A5K3FT94_MESCO</name>
<evidence type="ECO:0000256" key="3">
    <source>
        <dbReference type="SAM" id="MobiDB-lite"/>
    </source>
</evidence>
<dbReference type="Pfam" id="PF00134">
    <property type="entry name" value="Cyclin_N"/>
    <property type="match status" value="1"/>
</dbReference>
<sequence length="606" mass="69596">MSNINNDGTSRKVLSKRFSSFEQLSPNESISLASRPIFGTSTNLIPGTRSSDEKENEHPFKCPRRFPPESGPGHFKLSARTSSEVNCLDCTKFSSYQSNPSKAAITSRNILNHSTAILPVTKPSTGGIKNAACSNITQINICRAASSKSKSVIAFDVVRAIFTKKISLEAFLKEFKYSDCPSTTVGGPAWRRGPVDYLIRLLAYEQMKEKKACFRVSDFIRRQKQPLSLDMIITLADWMVEVHEHFRYCTGTFHLAWSLLYSFFDKSTPISRSQIQLYACAAILVACKQEEHWIPTMAELRYLTNNAYTCRQFVEAELHFLMSIDFNVHRPNPYFFLQRYYRVLDWRSASVQRMCRFLLDAGTHSHAVSKARESKKAAAALWLARRVLCNPSYALWRRRPEIVRLRRLIRSDPRLKRFYVLCGSTSDQSLQIQEGLDSEMCESIRLLRETEEQRYPLWPPLLEHVTGYEEKELIPLALQYHRITIQLLAEVARGGQLEEEKAAIQRALKPRFPGSASLDRRRRRFSQSLPQCHTLPSISPGGHHLRRQLISKYCKERYSSVADAYPQKSYENLIPYFPEIRCPDICRCFVCVNLLNPKAHVRRGSL</sequence>
<evidence type="ECO:0000256" key="2">
    <source>
        <dbReference type="RuleBase" id="RU000383"/>
    </source>
</evidence>
<dbReference type="SMART" id="SM00385">
    <property type="entry name" value="CYCLIN"/>
    <property type="match status" value="1"/>
</dbReference>
<dbReference type="WBParaSite" id="MCU_011276-RC">
    <property type="protein sequence ID" value="MCU_011276-RC"/>
    <property type="gene ID" value="MCU_011276"/>
</dbReference>
<dbReference type="InterPro" id="IPR039361">
    <property type="entry name" value="Cyclin"/>
</dbReference>
<organism evidence="5">
    <name type="scientific">Mesocestoides corti</name>
    <name type="common">Flatworm</name>
    <dbReference type="NCBI Taxonomy" id="53468"/>
    <lineage>
        <taxon>Eukaryota</taxon>
        <taxon>Metazoa</taxon>
        <taxon>Spiralia</taxon>
        <taxon>Lophotrochozoa</taxon>
        <taxon>Platyhelminthes</taxon>
        <taxon>Cestoda</taxon>
        <taxon>Eucestoda</taxon>
        <taxon>Cyclophyllidea</taxon>
        <taxon>Mesocestoididae</taxon>
        <taxon>Mesocestoides</taxon>
    </lineage>
</organism>
<proteinExistence type="inferred from homology"/>
<protein>
    <submittedName>
        <fullName evidence="5">CYCLIN domain-containing protein</fullName>
    </submittedName>
</protein>
<comment type="similarity">
    <text evidence="2">Belongs to the cyclin family.</text>
</comment>
<feature type="region of interest" description="Disordered" evidence="3">
    <location>
        <begin position="41"/>
        <end position="67"/>
    </location>
</feature>
<evidence type="ECO:0000256" key="1">
    <source>
        <dbReference type="ARBA" id="ARBA00023127"/>
    </source>
</evidence>
<dbReference type="AlphaFoldDB" id="A0A5K3FT94"/>
<dbReference type="PANTHER" id="PTHR10177">
    <property type="entry name" value="CYCLINS"/>
    <property type="match status" value="1"/>
</dbReference>
<feature type="domain" description="Cyclin-like" evidence="4">
    <location>
        <begin position="237"/>
        <end position="322"/>
    </location>
</feature>
<evidence type="ECO:0000313" key="5">
    <source>
        <dbReference type="WBParaSite" id="MCU_011276-RC"/>
    </source>
</evidence>
<dbReference type="Pfam" id="PF02984">
    <property type="entry name" value="Cyclin_C"/>
    <property type="match status" value="1"/>
</dbReference>
<dbReference type="InterPro" id="IPR006671">
    <property type="entry name" value="Cyclin_N"/>
</dbReference>
<dbReference type="InterPro" id="IPR004367">
    <property type="entry name" value="Cyclin_C-dom"/>
</dbReference>